<feature type="non-terminal residue" evidence="1">
    <location>
        <position position="1"/>
    </location>
</feature>
<name>A0A699T7Y2_TANCI</name>
<reference evidence="1" key="1">
    <citation type="journal article" date="2019" name="Sci. Rep.">
        <title>Draft genome of Tanacetum cinerariifolium, the natural source of mosquito coil.</title>
        <authorList>
            <person name="Yamashiro T."/>
            <person name="Shiraishi A."/>
            <person name="Satake H."/>
            <person name="Nakayama K."/>
        </authorList>
    </citation>
    <scope>NUCLEOTIDE SEQUENCE</scope>
</reference>
<dbReference type="EMBL" id="BKCJ011218601">
    <property type="protein sequence ID" value="GFD05479.1"/>
    <property type="molecule type" value="Genomic_DNA"/>
</dbReference>
<evidence type="ECO:0008006" key="2">
    <source>
        <dbReference type="Google" id="ProtNLM"/>
    </source>
</evidence>
<evidence type="ECO:0000313" key="1">
    <source>
        <dbReference type="EMBL" id="GFD05479.1"/>
    </source>
</evidence>
<accession>A0A699T7Y2</accession>
<organism evidence="1">
    <name type="scientific">Tanacetum cinerariifolium</name>
    <name type="common">Dalmatian daisy</name>
    <name type="synonym">Chrysanthemum cinerariifolium</name>
    <dbReference type="NCBI Taxonomy" id="118510"/>
    <lineage>
        <taxon>Eukaryota</taxon>
        <taxon>Viridiplantae</taxon>
        <taxon>Streptophyta</taxon>
        <taxon>Embryophyta</taxon>
        <taxon>Tracheophyta</taxon>
        <taxon>Spermatophyta</taxon>
        <taxon>Magnoliopsida</taxon>
        <taxon>eudicotyledons</taxon>
        <taxon>Gunneridae</taxon>
        <taxon>Pentapetalae</taxon>
        <taxon>asterids</taxon>
        <taxon>campanulids</taxon>
        <taxon>Asterales</taxon>
        <taxon>Asteraceae</taxon>
        <taxon>Asteroideae</taxon>
        <taxon>Anthemideae</taxon>
        <taxon>Anthemidinae</taxon>
        <taxon>Tanacetum</taxon>
    </lineage>
</organism>
<sequence length="200" mass="22206">QVPAASTQVPADVPAAPLFAADVSVSAATTLVVPDAESRPANPPTASTHVSVEPTVVASTHFSLCKRRKHVAKKWVTPIVDMADVALIKFDSDSGSDDDPLPYAPYAGWEMVPSPLDSVHAYYDMVGHTKHFTSLRKLLHMVEKNDLRRFIGAVDKLYQKEEPDTFALLLWGDLHVLFQSLDDEDALDFWHNQDSWRIRS</sequence>
<proteinExistence type="predicted"/>
<dbReference type="AlphaFoldDB" id="A0A699T7Y2"/>
<protein>
    <recommendedName>
        <fullName evidence="2">Aminoacyl-tRNA synthetase, class 1a, anticodon-binding</fullName>
    </recommendedName>
</protein>
<gene>
    <name evidence="1" type="ORF">Tci_877448</name>
</gene>
<comment type="caution">
    <text evidence="1">The sequence shown here is derived from an EMBL/GenBank/DDBJ whole genome shotgun (WGS) entry which is preliminary data.</text>
</comment>